<dbReference type="Proteomes" id="UP001281410">
    <property type="component" value="Unassembled WGS sequence"/>
</dbReference>
<accession>A0AAE0ECN0</accession>
<dbReference type="Pfam" id="PF20431">
    <property type="entry name" value="E_motif"/>
    <property type="match status" value="1"/>
</dbReference>
<dbReference type="EMBL" id="JANJYJ010000003">
    <property type="protein sequence ID" value="KAK3223386.1"/>
    <property type="molecule type" value="Genomic_DNA"/>
</dbReference>
<gene>
    <name evidence="1" type="ORF">Dsin_010411</name>
</gene>
<name>A0AAE0ECN0_9ROSI</name>
<keyword evidence="2" id="KW-1185">Reference proteome</keyword>
<protein>
    <recommendedName>
        <fullName evidence="3">Pentatricopeptide repeat-containing protein</fullName>
    </recommendedName>
</protein>
<evidence type="ECO:0000313" key="2">
    <source>
        <dbReference type="Proteomes" id="UP001281410"/>
    </source>
</evidence>
<dbReference type="Gene3D" id="1.25.40.10">
    <property type="entry name" value="Tetratricopeptide repeat domain"/>
    <property type="match status" value="1"/>
</dbReference>
<dbReference type="InterPro" id="IPR011990">
    <property type="entry name" value="TPR-like_helical_dom_sf"/>
</dbReference>
<dbReference type="PANTHER" id="PTHR47926:SF392">
    <property type="entry name" value="PENTATRICOPEPTIDE REPEAT-CONTAINING PROTEIN"/>
    <property type="match status" value="1"/>
</dbReference>
<sequence>MVDLFTLAGCLVEAVNLIEEMLFQADSSMWSSILRGCTIHGDKNLGKKVAKRIIELDPVNCGAYVQLSNIFATSGEWERSLSIRKAIRDKLKKILFAVGTDF</sequence>
<proteinExistence type="predicted"/>
<comment type="caution">
    <text evidence="1">The sequence shown here is derived from an EMBL/GenBank/DDBJ whole genome shotgun (WGS) entry which is preliminary data.</text>
</comment>
<dbReference type="GO" id="GO:0009451">
    <property type="term" value="P:RNA modification"/>
    <property type="evidence" value="ECO:0007669"/>
    <property type="project" value="InterPro"/>
</dbReference>
<dbReference type="PANTHER" id="PTHR47926">
    <property type="entry name" value="PENTATRICOPEPTIDE REPEAT-CONTAINING PROTEIN"/>
    <property type="match status" value="1"/>
</dbReference>
<dbReference type="InterPro" id="IPR046848">
    <property type="entry name" value="E_motif"/>
</dbReference>
<dbReference type="AlphaFoldDB" id="A0AAE0ECN0"/>
<evidence type="ECO:0000313" key="1">
    <source>
        <dbReference type="EMBL" id="KAK3223386.1"/>
    </source>
</evidence>
<evidence type="ECO:0008006" key="3">
    <source>
        <dbReference type="Google" id="ProtNLM"/>
    </source>
</evidence>
<dbReference type="GO" id="GO:0003723">
    <property type="term" value="F:RNA binding"/>
    <property type="evidence" value="ECO:0007669"/>
    <property type="project" value="InterPro"/>
</dbReference>
<organism evidence="1 2">
    <name type="scientific">Dipteronia sinensis</name>
    <dbReference type="NCBI Taxonomy" id="43782"/>
    <lineage>
        <taxon>Eukaryota</taxon>
        <taxon>Viridiplantae</taxon>
        <taxon>Streptophyta</taxon>
        <taxon>Embryophyta</taxon>
        <taxon>Tracheophyta</taxon>
        <taxon>Spermatophyta</taxon>
        <taxon>Magnoliopsida</taxon>
        <taxon>eudicotyledons</taxon>
        <taxon>Gunneridae</taxon>
        <taxon>Pentapetalae</taxon>
        <taxon>rosids</taxon>
        <taxon>malvids</taxon>
        <taxon>Sapindales</taxon>
        <taxon>Sapindaceae</taxon>
        <taxon>Hippocastanoideae</taxon>
        <taxon>Acereae</taxon>
        <taxon>Dipteronia</taxon>
    </lineage>
</organism>
<dbReference type="InterPro" id="IPR046960">
    <property type="entry name" value="PPR_At4g14850-like_plant"/>
</dbReference>
<reference evidence="1" key="1">
    <citation type="journal article" date="2023" name="Plant J.">
        <title>Genome sequences and population genomics provide insights into the demographic history, inbreeding, and mutation load of two 'living fossil' tree species of Dipteronia.</title>
        <authorList>
            <person name="Feng Y."/>
            <person name="Comes H.P."/>
            <person name="Chen J."/>
            <person name="Zhu S."/>
            <person name="Lu R."/>
            <person name="Zhang X."/>
            <person name="Li P."/>
            <person name="Qiu J."/>
            <person name="Olsen K.M."/>
            <person name="Qiu Y."/>
        </authorList>
    </citation>
    <scope>NUCLEOTIDE SEQUENCE</scope>
    <source>
        <strain evidence="1">NBL</strain>
    </source>
</reference>